<dbReference type="EMBL" id="BPRE01000005">
    <property type="protein sequence ID" value="GJE75507.1"/>
    <property type="molecule type" value="Genomic_DNA"/>
</dbReference>
<dbReference type="Pfam" id="PF00589">
    <property type="entry name" value="Phage_integrase"/>
    <property type="match status" value="1"/>
</dbReference>
<accession>A0ABQ4UTE4</accession>
<gene>
    <name evidence="4" type="primary">xerC_1</name>
    <name evidence="4" type="ORF">BGCPKDLD_2091</name>
</gene>
<dbReference type="InterPro" id="IPR050090">
    <property type="entry name" value="Tyrosine_recombinase_XerCD"/>
</dbReference>
<protein>
    <submittedName>
        <fullName evidence="4">Tyrosine recombinase XerC</fullName>
    </submittedName>
</protein>
<dbReference type="PANTHER" id="PTHR30349">
    <property type="entry name" value="PHAGE INTEGRASE-RELATED"/>
    <property type="match status" value="1"/>
</dbReference>
<comment type="caution">
    <text evidence="4">The sequence shown here is derived from an EMBL/GenBank/DDBJ whole genome shotgun (WGS) entry which is preliminary data.</text>
</comment>
<evidence type="ECO:0000259" key="3">
    <source>
        <dbReference type="PROSITE" id="PS51898"/>
    </source>
</evidence>
<dbReference type="PANTHER" id="PTHR30349:SF94">
    <property type="entry name" value="INTEGRASE_RECOMBINASE HI_1414-RELATED"/>
    <property type="match status" value="1"/>
</dbReference>
<sequence length="345" mass="39258">MATIRKRNGKWQAQVRIKGSGALSRTFLTKADAQAWSRSLEAEAVRRGLPVGLKVLDSMTVSHILIRYRDEVTPNKRGAVREYVAIRVMLRSDISKTKLSSLSAAVVNKYIKNRLATVKPGTVRRELSILQHALGVSRNEWELPLQSNPVAMSKKPQAAESRTRRLEAGEWECLRNECAQSGNAQLLPMVELGIETAMRRGEVLSLQWKDIDWNKKTLLIHITKNGHARTIPLTPRALQIIEAQRSIKHHSDSRIFPTTEAAIKMAWRRVIRRCCLIDFKYHDLRHEAISRFFELGLSIPEVALISGHRDTKMLMKYTHIRPENVSQKLLRLTEAAAIVLSSNRE</sequence>
<dbReference type="Proteomes" id="UP001055093">
    <property type="component" value="Unassembled WGS sequence"/>
</dbReference>
<evidence type="ECO:0000256" key="1">
    <source>
        <dbReference type="ARBA" id="ARBA00022908"/>
    </source>
</evidence>
<reference evidence="4" key="2">
    <citation type="submission" date="2021-08" db="EMBL/GenBank/DDBJ databases">
        <authorList>
            <person name="Tani A."/>
            <person name="Ola A."/>
            <person name="Ogura Y."/>
            <person name="Katsura K."/>
            <person name="Hayashi T."/>
        </authorList>
    </citation>
    <scope>NUCLEOTIDE SEQUENCE</scope>
    <source>
        <strain evidence="4">DSM 14458</strain>
    </source>
</reference>
<dbReference type="Gene3D" id="1.10.443.10">
    <property type="entry name" value="Intergrase catalytic core"/>
    <property type="match status" value="1"/>
</dbReference>
<dbReference type="InterPro" id="IPR013762">
    <property type="entry name" value="Integrase-like_cat_sf"/>
</dbReference>
<dbReference type="CDD" id="cd00796">
    <property type="entry name" value="INT_Rci_Hp1_C"/>
    <property type="match status" value="1"/>
</dbReference>
<keyword evidence="1" id="KW-0229">DNA integration</keyword>
<evidence type="ECO:0000256" key="2">
    <source>
        <dbReference type="ARBA" id="ARBA00023172"/>
    </source>
</evidence>
<proteinExistence type="predicted"/>
<dbReference type="InterPro" id="IPR002104">
    <property type="entry name" value="Integrase_catalytic"/>
</dbReference>
<dbReference type="InterPro" id="IPR011010">
    <property type="entry name" value="DNA_brk_join_enz"/>
</dbReference>
<dbReference type="RefSeq" id="WP_238307942.1">
    <property type="nucleotide sequence ID" value="NZ_BPRE01000005.1"/>
</dbReference>
<organism evidence="4 5">
    <name type="scientific">Methylorubrum suomiense</name>
    <dbReference type="NCBI Taxonomy" id="144191"/>
    <lineage>
        <taxon>Bacteria</taxon>
        <taxon>Pseudomonadati</taxon>
        <taxon>Pseudomonadota</taxon>
        <taxon>Alphaproteobacteria</taxon>
        <taxon>Hyphomicrobiales</taxon>
        <taxon>Methylobacteriaceae</taxon>
        <taxon>Methylorubrum</taxon>
    </lineage>
</organism>
<evidence type="ECO:0000313" key="4">
    <source>
        <dbReference type="EMBL" id="GJE75507.1"/>
    </source>
</evidence>
<keyword evidence="5" id="KW-1185">Reference proteome</keyword>
<reference evidence="4" key="1">
    <citation type="journal article" date="2021" name="Front. Microbiol.">
        <title>Comprehensive Comparative Genomics and Phenotyping of Methylobacterium Species.</title>
        <authorList>
            <person name="Alessa O."/>
            <person name="Ogura Y."/>
            <person name="Fujitani Y."/>
            <person name="Takami H."/>
            <person name="Hayashi T."/>
            <person name="Sahin N."/>
            <person name="Tani A."/>
        </authorList>
    </citation>
    <scope>NUCLEOTIDE SEQUENCE</scope>
    <source>
        <strain evidence="4">DSM 14458</strain>
    </source>
</reference>
<feature type="domain" description="Tyr recombinase" evidence="3">
    <location>
        <begin position="161"/>
        <end position="330"/>
    </location>
</feature>
<dbReference type="PROSITE" id="PS51898">
    <property type="entry name" value="TYR_RECOMBINASE"/>
    <property type="match status" value="1"/>
</dbReference>
<dbReference type="SUPFAM" id="SSF56349">
    <property type="entry name" value="DNA breaking-rejoining enzymes"/>
    <property type="match status" value="1"/>
</dbReference>
<name>A0ABQ4UTE4_9HYPH</name>
<evidence type="ECO:0000313" key="5">
    <source>
        <dbReference type="Proteomes" id="UP001055093"/>
    </source>
</evidence>
<keyword evidence="2" id="KW-0233">DNA recombination</keyword>